<dbReference type="GeneID" id="9924566"/>
<protein>
    <submittedName>
        <fullName evidence="2">Uncharacterized protein</fullName>
    </submittedName>
</protein>
<evidence type="ECO:0000256" key="1">
    <source>
        <dbReference type="SAM" id="Coils"/>
    </source>
</evidence>
<dbReference type="KEGG" id="vg:9924566"/>
<sequence>MSQRYWEQKLEEYRNSHTQEVADLAYLNLEGAEKVTHKDLAHNLRINTYRQDLANKILVGLSHKHAADIIREIHEDNRKLQNNLKACEKALKEQQAELTAVKSSVPALREELRKIQQSWSEHRPLSKDDVEKLVLRISEQPKFIEQQTESLIKELTSKVSRVEHLIHQLEGRILG</sequence>
<dbReference type="RefSeq" id="YP_003987463.1">
    <property type="nucleotide sequence ID" value="NC_014648.1"/>
</dbReference>
<name>E3SW29_9VIRU</name>
<accession>E3SW29</accession>
<keyword evidence="3" id="KW-1185">Reference proteome</keyword>
<evidence type="ECO:0000313" key="2">
    <source>
        <dbReference type="EMBL" id="ADN88180.1"/>
    </source>
</evidence>
<reference evidence="2 3" key="1">
    <citation type="submission" date="2009-10" db="EMBL/GenBank/DDBJ databases">
        <title>Sequencing and analysis of the complete genome sequence of Pineapple bacilliform comosus virus.</title>
        <authorList>
            <person name="Wu L.T."/>
            <person name="Li H.P."/>
        </authorList>
    </citation>
    <scope>NUCLEOTIDE SEQUENCE [LARGE SCALE GENOMIC DNA]</scope>
</reference>
<feature type="coiled-coil region" evidence="1">
    <location>
        <begin position="70"/>
        <end position="111"/>
    </location>
</feature>
<dbReference type="SMR" id="E3SW29"/>
<dbReference type="InterPro" id="IPR010746">
    <property type="entry name" value="CYMV_Orf1"/>
</dbReference>
<dbReference type="OrthoDB" id="13145at10239"/>
<proteinExistence type="predicted"/>
<dbReference type="Proteomes" id="UP000202696">
    <property type="component" value="Segment"/>
</dbReference>
<evidence type="ECO:0000313" key="3">
    <source>
        <dbReference type="Proteomes" id="UP000202696"/>
    </source>
</evidence>
<organism evidence="2 3">
    <name type="scientific">Pineapple bacilliform CO virus</name>
    <dbReference type="NCBI Taxonomy" id="2033633"/>
    <lineage>
        <taxon>Viruses</taxon>
        <taxon>Riboviria</taxon>
        <taxon>Pararnavirae</taxon>
        <taxon>Artverviricota</taxon>
        <taxon>Revtraviricetes</taxon>
        <taxon>Ortervirales</taxon>
        <taxon>Caulimoviridae</taxon>
        <taxon>Badnavirus</taxon>
        <taxon>Badnavirus alphananas</taxon>
    </lineage>
</organism>
<dbReference type="EMBL" id="GU121676">
    <property type="protein sequence ID" value="ADN88180.1"/>
    <property type="molecule type" value="Genomic_DNA"/>
</dbReference>
<dbReference type="Pfam" id="PF07028">
    <property type="entry name" value="DUF1319"/>
    <property type="match status" value="1"/>
</dbReference>
<keyword evidence="1" id="KW-0175">Coiled coil</keyword>